<evidence type="ECO:0000256" key="2">
    <source>
        <dbReference type="ARBA" id="ARBA00022723"/>
    </source>
</evidence>
<evidence type="ECO:0000256" key="5">
    <source>
        <dbReference type="PIRSR" id="PIRSR617512-1"/>
    </source>
</evidence>
<dbReference type="GO" id="GO:0005509">
    <property type="term" value="F:calcium ion binding"/>
    <property type="evidence" value="ECO:0007669"/>
    <property type="project" value="InterPro"/>
</dbReference>
<dbReference type="RefSeq" id="WP_109016990.1">
    <property type="nucleotide sequence ID" value="NZ_BDOQ01000021.1"/>
</dbReference>
<feature type="binding site" evidence="7">
    <location>
        <position position="216"/>
    </location>
    <ligand>
        <name>Ca(2+)</name>
        <dbReference type="ChEBI" id="CHEBI:29108"/>
    </ligand>
</feature>
<dbReference type="InterPro" id="IPR018391">
    <property type="entry name" value="PQQ_b-propeller_rpt"/>
</dbReference>
<evidence type="ECO:0000256" key="1">
    <source>
        <dbReference type="ARBA" id="ARBA00008156"/>
    </source>
</evidence>
<evidence type="ECO:0000256" key="6">
    <source>
        <dbReference type="PIRSR" id="PIRSR617512-2"/>
    </source>
</evidence>
<dbReference type="OrthoDB" id="5296951at2"/>
<comment type="caution">
    <text evidence="11">The sequence shown here is derived from an EMBL/GenBank/DDBJ whole genome shotgun (WGS) entry which is preliminary data.</text>
</comment>
<dbReference type="NCBIfam" id="TIGR03075">
    <property type="entry name" value="PQQ_enz_alc_DH"/>
    <property type="match status" value="1"/>
</dbReference>
<accession>A0A2R5FHP4</accession>
<reference evidence="11 12" key="1">
    <citation type="journal article" date="2018" name="Environ. Microbiol.">
        <title>Isolation and genomic characterization of Novimethylophilus kurashikiensis gen. nov. sp. nov., a new lanthanide-dependent methylotrophic species of Methylophilaceae.</title>
        <authorList>
            <person name="Lv H."/>
            <person name="Sahin N."/>
            <person name="Tani A."/>
        </authorList>
    </citation>
    <scope>NUCLEOTIDE SEQUENCE [LARGE SCALE GENOMIC DNA]</scope>
    <source>
        <strain evidence="11 12">La2-4</strain>
    </source>
</reference>
<feature type="binding site" evidence="6">
    <location>
        <position position="154"/>
    </location>
    <ligand>
        <name>pyrroloquinoline quinone</name>
        <dbReference type="ChEBI" id="CHEBI:58442"/>
    </ligand>
</feature>
<name>A0A2R5FHP4_9PROT</name>
<dbReference type="InterPro" id="IPR002372">
    <property type="entry name" value="PQQ_rpt_dom"/>
</dbReference>
<feature type="disulfide bond" evidence="8">
    <location>
        <begin position="148"/>
        <end position="149"/>
    </location>
</feature>
<evidence type="ECO:0000256" key="8">
    <source>
        <dbReference type="PIRSR" id="PIRSR617512-4"/>
    </source>
</evidence>
<evidence type="ECO:0000313" key="11">
    <source>
        <dbReference type="EMBL" id="GBG15843.1"/>
    </source>
</evidence>
<feature type="domain" description="Pyrrolo-quinoline quinone repeat" evidence="10">
    <location>
        <begin position="504"/>
        <end position="568"/>
    </location>
</feature>
<feature type="binding site" evidence="7">
    <location>
        <position position="341"/>
    </location>
    <ligand>
        <name>Ca(2+)</name>
        <dbReference type="ChEBI" id="CHEBI:29108"/>
    </ligand>
</feature>
<dbReference type="AlphaFoldDB" id="A0A2R5FHP4"/>
<feature type="binding site" evidence="6">
    <location>
        <position position="368"/>
    </location>
    <ligand>
        <name>pyrroloquinoline quinone</name>
        <dbReference type="ChEBI" id="CHEBI:58442"/>
    </ligand>
</feature>
<feature type="domain" description="Pyrrolo-quinoline quinone repeat" evidence="10">
    <location>
        <begin position="57"/>
        <end position="383"/>
    </location>
</feature>
<feature type="binding site" evidence="6">
    <location>
        <position position="98"/>
    </location>
    <ligand>
        <name>pyrroloquinoline quinone</name>
        <dbReference type="ChEBI" id="CHEBI:58442"/>
    </ligand>
</feature>
<dbReference type="GO" id="GO:0016614">
    <property type="term" value="F:oxidoreductase activity, acting on CH-OH group of donors"/>
    <property type="evidence" value="ECO:0007669"/>
    <property type="project" value="InterPro"/>
</dbReference>
<dbReference type="SUPFAM" id="SSF50998">
    <property type="entry name" value="Quinoprotein alcohol dehydrogenase-like"/>
    <property type="match status" value="1"/>
</dbReference>
<keyword evidence="12" id="KW-1185">Reference proteome</keyword>
<keyword evidence="2 7" id="KW-0479">Metal-binding</keyword>
<sequence>MNCLIQTLQHWISRALYRISRADKQPLVTGLFLALFSITFYPVVEAAPLGAATGNEWTTPLGTLQGTRYSNLAQITSSNANHLVEERVIKTETKGGHEGQPLVVNVGGKMRMFVVTPWPNRLMALDMTGKTLWTYTPNSSEYAQGQACCDVVNRGASYAAGKVVYSRLDGVVIAVNASTGTLVWQTRIGSLKTGETLTGAPIIAGSKVIVGNAGGEMGVRGWVQALDLTTGKPVWKAYNTGPDAEVKINAANNFYAKDKGPDLGSSTWPGTAWKQGGSTTWAWFTYDPDLKLVFYGTANPGVWNPDMRPGPNKWSASIFARNPDTGVAKWANQLTPHDGWDYDAMNESIVVTTPVPSGKNKALVHFNKNGFAYMLDAWTGQVVQATPFVHITWASGFNVAQGAPDVIPEMAAHEGVTTNNICPSPLGGKEFAPASYSPQTGMFYVPGINFCSNLHPIKANYIAGTPYMGADTQFSPDWLDPAAGTMRPFGELIAWKPDGSIAWTVPETVPLFSGTLATAGNVVFYGTLDRKFHVVDATTGAPLWTKDLECGVMGNPITYMGDDGKQRVAVYTGIGWLPGGFVGGPCPGENDANKGYESGAVHIFKLM</sequence>
<comment type="cofactor">
    <cofactor evidence="7">
        <name>Ca(2+)</name>
        <dbReference type="ChEBI" id="CHEBI:29108"/>
    </cofactor>
    <text evidence="7">Binds 1 Ca(2+) ion per subunit.</text>
</comment>
<proteinExistence type="inferred from homology"/>
<dbReference type="Pfam" id="PF01011">
    <property type="entry name" value="PQQ"/>
    <property type="match status" value="2"/>
</dbReference>
<evidence type="ECO:0000256" key="4">
    <source>
        <dbReference type="ARBA" id="ARBA00023002"/>
    </source>
</evidence>
<dbReference type="InterPro" id="IPR011047">
    <property type="entry name" value="Quinoprotein_ADH-like_sf"/>
</dbReference>
<dbReference type="EMBL" id="BDOQ01000021">
    <property type="protein sequence ID" value="GBG15843.1"/>
    <property type="molecule type" value="Genomic_DNA"/>
</dbReference>
<keyword evidence="9" id="KW-1133">Transmembrane helix</keyword>
<evidence type="ECO:0000256" key="9">
    <source>
        <dbReference type="SAM" id="Phobius"/>
    </source>
</evidence>
<feature type="binding site" evidence="6">
    <location>
        <position position="279"/>
    </location>
    <ligand>
        <name>pyrroloquinoline quinone</name>
        <dbReference type="ChEBI" id="CHEBI:58442"/>
    </ligand>
</feature>
<evidence type="ECO:0000256" key="3">
    <source>
        <dbReference type="ARBA" id="ARBA00022891"/>
    </source>
</evidence>
<comment type="similarity">
    <text evidence="1">Belongs to the bacterial PQQ dehydrogenase family.</text>
</comment>
<organism evidence="11 12">
    <name type="scientific">Novimethylophilus kurashikiensis</name>
    <dbReference type="NCBI Taxonomy" id="1825523"/>
    <lineage>
        <taxon>Bacteria</taxon>
        <taxon>Pseudomonadati</taxon>
        <taxon>Pseudomonadota</taxon>
        <taxon>Betaproteobacteria</taxon>
        <taxon>Nitrosomonadales</taxon>
        <taxon>Methylophilaceae</taxon>
        <taxon>Novimethylophilus</taxon>
    </lineage>
</organism>
<dbReference type="Proteomes" id="UP000245081">
    <property type="component" value="Unassembled WGS sequence"/>
</dbReference>
<feature type="active site" description="Proton acceptor" evidence="5">
    <location>
        <position position="341"/>
    </location>
</feature>
<keyword evidence="8" id="KW-1015">Disulfide bond</keyword>
<evidence type="ECO:0000256" key="7">
    <source>
        <dbReference type="PIRSR" id="PIRSR617512-3"/>
    </source>
</evidence>
<keyword evidence="4" id="KW-0560">Oxidoreductase</keyword>
<feature type="transmembrane region" description="Helical" evidence="9">
    <location>
        <begin position="27"/>
        <end position="44"/>
    </location>
</feature>
<protein>
    <submittedName>
        <fullName evidence="11">Methanol dehydrogenase</fullName>
    </submittedName>
</protein>
<dbReference type="GO" id="GO:0016020">
    <property type="term" value="C:membrane"/>
    <property type="evidence" value="ECO:0007669"/>
    <property type="project" value="InterPro"/>
</dbReference>
<feature type="binding site" evidence="7">
    <location>
        <position position="299"/>
    </location>
    <ligand>
        <name>Ca(2+)</name>
        <dbReference type="ChEBI" id="CHEBI:29108"/>
    </ligand>
</feature>
<keyword evidence="9" id="KW-0472">Membrane</keyword>
<keyword evidence="9" id="KW-0812">Transmembrane</keyword>
<dbReference type="PANTHER" id="PTHR32303">
    <property type="entry name" value="QUINOPROTEIN ALCOHOL DEHYDROGENASE (CYTOCHROME C)"/>
    <property type="match status" value="1"/>
</dbReference>
<dbReference type="PANTHER" id="PTHR32303:SF4">
    <property type="entry name" value="QUINOPROTEIN GLUCOSE DEHYDROGENASE"/>
    <property type="match status" value="1"/>
</dbReference>
<feature type="binding site" evidence="6">
    <location>
        <position position="198"/>
    </location>
    <ligand>
        <name>pyrroloquinoline quinone</name>
        <dbReference type="ChEBI" id="CHEBI:58442"/>
    </ligand>
</feature>
<evidence type="ECO:0000313" key="12">
    <source>
        <dbReference type="Proteomes" id="UP000245081"/>
    </source>
</evidence>
<dbReference type="Gene3D" id="2.140.10.10">
    <property type="entry name" value="Quinoprotein alcohol dehydrogenase-like superfamily"/>
    <property type="match status" value="1"/>
</dbReference>
<dbReference type="InterPro" id="IPR017512">
    <property type="entry name" value="PQQ_MeOH/EtOH_DH"/>
</dbReference>
<dbReference type="SMART" id="SM00564">
    <property type="entry name" value="PQQ"/>
    <property type="match status" value="4"/>
</dbReference>
<keyword evidence="3 6" id="KW-0634">PQQ</keyword>
<evidence type="ECO:0000259" key="10">
    <source>
        <dbReference type="Pfam" id="PF01011"/>
    </source>
</evidence>
<keyword evidence="7" id="KW-0106">Calcium</keyword>
<comment type="cofactor">
    <cofactor evidence="6">
        <name>pyrroloquinoline quinone</name>
        <dbReference type="ChEBI" id="CHEBI:58442"/>
    </cofactor>
    <text evidence="6">Binds 1 PQQ group per subunit.</text>
</comment>
<gene>
    <name evidence="11" type="ORF">NMK_3457</name>
</gene>